<evidence type="ECO:0000313" key="9">
    <source>
        <dbReference type="EMBL" id="RIY12977.1"/>
    </source>
</evidence>
<keyword evidence="5" id="KW-0998">Cell outer membrane</keyword>
<dbReference type="InterPro" id="IPR012944">
    <property type="entry name" value="SusD_RagB_dom"/>
</dbReference>
<dbReference type="SUPFAM" id="SSF48452">
    <property type="entry name" value="TPR-like"/>
    <property type="match status" value="1"/>
</dbReference>
<evidence type="ECO:0000256" key="6">
    <source>
        <dbReference type="SAM" id="MobiDB-lite"/>
    </source>
</evidence>
<evidence type="ECO:0000259" key="7">
    <source>
        <dbReference type="Pfam" id="PF07980"/>
    </source>
</evidence>
<gene>
    <name evidence="9" type="ORF">D0T11_04410</name>
</gene>
<keyword evidence="3" id="KW-0732">Signal</keyword>
<feature type="domain" description="RagB/SusD" evidence="7">
    <location>
        <begin position="310"/>
        <end position="490"/>
    </location>
</feature>
<evidence type="ECO:0000259" key="8">
    <source>
        <dbReference type="Pfam" id="PF14322"/>
    </source>
</evidence>
<feature type="region of interest" description="Disordered" evidence="6">
    <location>
        <begin position="484"/>
        <end position="524"/>
    </location>
</feature>
<sequence>MNPITKYTTATLLTLGLLTGCGRDFLSEAPTDQVTDANFYKTATDAIQATTAIYSELGKQGQYNYSLWGIGDIGSDISTTGGGGGGDGIEQQQLDFFNIPATNPLTSNLWGGCYVGIGRANIVLQKVPAMSIDPAIQKRSIGEAQFLRAKYYFDLVRAFGDVPLLTVPPTTLAEVNVKRSPAADVYAQIVKDLTEAIGNLPPSYSGDDLGRATKWAATGLLAKVYLTQGNMSGAAQRAKEVIAGSGKSLWANYGDNFKVANEYGKEALFEVGYIAGRNEYTFNGLGFVGNEFFGPRGQGITPQGGYGFNIPEDDFVAGYEAGDLRRDVTIWKPGDKYPDGRTQPASLPGSPNGYGCKKWFIGKVNTNVWDSELNIPVMRLAEVYLMQAEAEGPTPSGLEAINKVRRRAFGTDINTPGVHDLKAMSPDDFKRAVWRERKYELAFENDRWFDSKRTGELLTSPHYIRKGVKPFNIVLPIPQSEIDVNSGLVQPRPPGLPHPPPPPKNSHENYSTYGPAGPVGRPAPADLLQERRRREPAGRPHSNLYLHLPGQYHRIPDGGYLHQHQPGRVRVRVELRRQQPGHRQSGAAHLHPGRLLPGRAAHGRAGRHRHFGQANRNRARWLLQCRVQQNCGLRRQWHPGLVVSERPGLYCARVGQRHGPVQLHHPRPLPARRPVRLQQQLHAGLHQRRPVV</sequence>
<proteinExistence type="inferred from homology"/>
<keyword evidence="4" id="KW-0472">Membrane</keyword>
<comment type="similarity">
    <text evidence="2">Belongs to the SusD family.</text>
</comment>
<feature type="compositionally biased region" description="Basic residues" evidence="6">
    <location>
        <begin position="601"/>
        <end position="611"/>
    </location>
</feature>
<dbReference type="InterPro" id="IPR033985">
    <property type="entry name" value="SusD-like_N"/>
</dbReference>
<dbReference type="OrthoDB" id="9792139at2"/>
<reference evidence="9 10" key="2">
    <citation type="submission" date="2019-01" db="EMBL/GenBank/DDBJ databases">
        <title>Hymenobacter humicola sp. nov., isolated from soils in Antarctica.</title>
        <authorList>
            <person name="Sedlacek I."/>
            <person name="Holochova P."/>
            <person name="Kralova S."/>
            <person name="Pantucek R."/>
            <person name="Stankova E."/>
            <person name="Vrbovska V."/>
            <person name="Kristofova L."/>
            <person name="Svec P."/>
            <person name="Busse H.-J."/>
        </authorList>
    </citation>
    <scope>NUCLEOTIDE SEQUENCE [LARGE SCALE GENOMIC DNA]</scope>
    <source>
        <strain evidence="9 10">CCM 8852</strain>
    </source>
</reference>
<keyword evidence="10" id="KW-1185">Reference proteome</keyword>
<name>A0A418R683_9BACT</name>
<dbReference type="PROSITE" id="PS51257">
    <property type="entry name" value="PROKAR_LIPOPROTEIN"/>
    <property type="match status" value="1"/>
</dbReference>
<evidence type="ECO:0000256" key="1">
    <source>
        <dbReference type="ARBA" id="ARBA00004442"/>
    </source>
</evidence>
<comment type="caution">
    <text evidence="9">The sequence shown here is derived from an EMBL/GenBank/DDBJ whole genome shotgun (WGS) entry which is preliminary data.</text>
</comment>
<evidence type="ECO:0000256" key="4">
    <source>
        <dbReference type="ARBA" id="ARBA00023136"/>
    </source>
</evidence>
<protein>
    <submittedName>
        <fullName evidence="9">RagB/SusD family nutrient uptake outer membrane protein</fullName>
    </submittedName>
</protein>
<organism evidence="9 10">
    <name type="scientific">Hymenobacter rubripertinctus</name>
    <dbReference type="NCBI Taxonomy" id="2029981"/>
    <lineage>
        <taxon>Bacteria</taxon>
        <taxon>Pseudomonadati</taxon>
        <taxon>Bacteroidota</taxon>
        <taxon>Cytophagia</taxon>
        <taxon>Cytophagales</taxon>
        <taxon>Hymenobacteraceae</taxon>
        <taxon>Hymenobacter</taxon>
    </lineage>
</organism>
<dbReference type="CDD" id="cd08977">
    <property type="entry name" value="SusD"/>
    <property type="match status" value="1"/>
</dbReference>
<feature type="region of interest" description="Disordered" evidence="6">
    <location>
        <begin position="581"/>
        <end position="613"/>
    </location>
</feature>
<feature type="compositionally biased region" description="Pro residues" evidence="6">
    <location>
        <begin position="491"/>
        <end position="504"/>
    </location>
</feature>
<evidence type="ECO:0000313" key="10">
    <source>
        <dbReference type="Proteomes" id="UP000284250"/>
    </source>
</evidence>
<dbReference type="AlphaFoldDB" id="A0A418R683"/>
<accession>A0A418R683</accession>
<evidence type="ECO:0000256" key="2">
    <source>
        <dbReference type="ARBA" id="ARBA00006275"/>
    </source>
</evidence>
<evidence type="ECO:0000256" key="3">
    <source>
        <dbReference type="ARBA" id="ARBA00022729"/>
    </source>
</evidence>
<dbReference type="GO" id="GO:0009279">
    <property type="term" value="C:cell outer membrane"/>
    <property type="evidence" value="ECO:0007669"/>
    <property type="project" value="UniProtKB-SubCell"/>
</dbReference>
<reference evidence="9 10" key="1">
    <citation type="submission" date="2018-09" db="EMBL/GenBank/DDBJ databases">
        <authorList>
            <person name="Zeman M."/>
            <person name="Pardy F."/>
        </authorList>
    </citation>
    <scope>NUCLEOTIDE SEQUENCE [LARGE SCALE GENOMIC DNA]</scope>
    <source>
        <strain evidence="9 10">CCM 8852</strain>
    </source>
</reference>
<dbReference type="EMBL" id="QYCN01000004">
    <property type="protein sequence ID" value="RIY12977.1"/>
    <property type="molecule type" value="Genomic_DNA"/>
</dbReference>
<dbReference type="Proteomes" id="UP000284250">
    <property type="component" value="Unassembled WGS sequence"/>
</dbReference>
<dbReference type="Pfam" id="PF07980">
    <property type="entry name" value="SusD_RagB"/>
    <property type="match status" value="1"/>
</dbReference>
<comment type="subcellular location">
    <subcellularLocation>
        <location evidence="1">Cell outer membrane</location>
    </subcellularLocation>
</comment>
<feature type="domain" description="SusD-like N-terminal" evidence="8">
    <location>
        <begin position="105"/>
        <end position="226"/>
    </location>
</feature>
<dbReference type="Pfam" id="PF14322">
    <property type="entry name" value="SusD-like_3"/>
    <property type="match status" value="1"/>
</dbReference>
<evidence type="ECO:0000256" key="5">
    <source>
        <dbReference type="ARBA" id="ARBA00023237"/>
    </source>
</evidence>
<feature type="compositionally biased region" description="Low complexity" evidence="6">
    <location>
        <begin position="514"/>
        <end position="524"/>
    </location>
</feature>
<dbReference type="Gene3D" id="1.25.40.390">
    <property type="match status" value="1"/>
</dbReference>
<dbReference type="InterPro" id="IPR011990">
    <property type="entry name" value="TPR-like_helical_dom_sf"/>
</dbReference>